<keyword evidence="9 13" id="KW-0418">Kinase</keyword>
<keyword evidence="7 13" id="KW-0808">Transferase</keyword>
<feature type="transmembrane region" description="Helical" evidence="14">
    <location>
        <begin position="14"/>
        <end position="30"/>
    </location>
</feature>
<accession>A0A2N8ZCS2</accession>
<dbReference type="OrthoDB" id="9766423at2"/>
<evidence type="ECO:0000256" key="3">
    <source>
        <dbReference type="ARBA" id="ARBA00012071"/>
    </source>
</evidence>
<dbReference type="EMBL" id="LT960611">
    <property type="protein sequence ID" value="SON49700.1"/>
    <property type="molecule type" value="Genomic_DNA"/>
</dbReference>
<name>A0A2N8ZCS2_9VIBR</name>
<comment type="similarity">
    <text evidence="13">Belongs to the LpxK family.</text>
</comment>
<protein>
    <recommendedName>
        <fullName evidence="4 13">Tetraacyldisaccharide 4'-kinase</fullName>
        <ecNumber evidence="3 13">2.7.1.130</ecNumber>
    </recommendedName>
    <alternativeName>
        <fullName evidence="12 13">Lipid A 4'-kinase</fullName>
    </alternativeName>
</protein>
<keyword evidence="8 13" id="KW-0547">Nucleotide-binding</keyword>
<reference evidence="15 16" key="1">
    <citation type="submission" date="2017-10" db="EMBL/GenBank/DDBJ databases">
        <authorList>
            <person name="Banno H."/>
            <person name="Chua N.-H."/>
        </authorList>
    </citation>
    <scope>NUCLEOTIDE SEQUENCE [LARGE SCALE GENOMIC DNA]</scope>
    <source>
        <strain evidence="15">Vibrio tapetis CECT4600</strain>
    </source>
</reference>
<evidence type="ECO:0000256" key="8">
    <source>
        <dbReference type="ARBA" id="ARBA00022741"/>
    </source>
</evidence>
<keyword evidence="11 13" id="KW-0443">Lipid metabolism</keyword>
<keyword evidence="14" id="KW-0812">Transmembrane</keyword>
<comment type="pathway">
    <text evidence="2 13">Glycolipid biosynthesis; lipid IV(A) biosynthesis; lipid IV(A) from (3R)-3-hydroxytetradecanoyl-[acyl-carrier-protein] and UDP-N-acetyl-alpha-D-glucosamine: step 6/6.</text>
</comment>
<comment type="catalytic activity">
    <reaction evidence="13">
        <text>a lipid A disaccharide + ATP = a lipid IVA + ADP + H(+)</text>
        <dbReference type="Rhea" id="RHEA:67840"/>
        <dbReference type="ChEBI" id="CHEBI:15378"/>
        <dbReference type="ChEBI" id="CHEBI:30616"/>
        <dbReference type="ChEBI" id="CHEBI:176343"/>
        <dbReference type="ChEBI" id="CHEBI:176425"/>
        <dbReference type="ChEBI" id="CHEBI:456216"/>
        <dbReference type="EC" id="2.7.1.130"/>
    </reaction>
</comment>
<feature type="binding site" evidence="13">
    <location>
        <begin position="59"/>
        <end position="66"/>
    </location>
    <ligand>
        <name>ATP</name>
        <dbReference type="ChEBI" id="CHEBI:30616"/>
    </ligand>
</feature>
<dbReference type="GO" id="GO:0009029">
    <property type="term" value="F:lipid-A 4'-kinase activity"/>
    <property type="evidence" value="ECO:0007669"/>
    <property type="project" value="UniProtKB-UniRule"/>
</dbReference>
<evidence type="ECO:0000313" key="15">
    <source>
        <dbReference type="EMBL" id="SON49700.1"/>
    </source>
</evidence>
<keyword evidence="5 13" id="KW-0444">Lipid biosynthesis</keyword>
<dbReference type="Pfam" id="PF02606">
    <property type="entry name" value="LpxK"/>
    <property type="match status" value="1"/>
</dbReference>
<evidence type="ECO:0000256" key="4">
    <source>
        <dbReference type="ARBA" id="ARBA00016436"/>
    </source>
</evidence>
<dbReference type="GO" id="GO:0005886">
    <property type="term" value="C:plasma membrane"/>
    <property type="evidence" value="ECO:0007669"/>
    <property type="project" value="TreeGrafter"/>
</dbReference>
<dbReference type="RefSeq" id="WP_102522323.1">
    <property type="nucleotide sequence ID" value="NZ_LT960611.1"/>
</dbReference>
<comment type="function">
    <text evidence="1 13">Transfers the gamma-phosphate of ATP to the 4'-position of a tetraacyldisaccharide 1-phosphate intermediate (termed DS-1-P) to form tetraacyldisaccharide 1,4'-bis-phosphate (lipid IVA).</text>
</comment>
<dbReference type="GO" id="GO:0005524">
    <property type="term" value="F:ATP binding"/>
    <property type="evidence" value="ECO:0007669"/>
    <property type="project" value="UniProtKB-UniRule"/>
</dbReference>
<evidence type="ECO:0000313" key="16">
    <source>
        <dbReference type="Proteomes" id="UP000235828"/>
    </source>
</evidence>
<keyword evidence="16" id="KW-1185">Reference proteome</keyword>
<dbReference type="AlphaFoldDB" id="A0A2N8ZCS2"/>
<dbReference type="GO" id="GO:0009245">
    <property type="term" value="P:lipid A biosynthetic process"/>
    <property type="evidence" value="ECO:0007669"/>
    <property type="project" value="UniProtKB-UniRule"/>
</dbReference>
<dbReference type="NCBIfam" id="TIGR00682">
    <property type="entry name" value="lpxK"/>
    <property type="match status" value="1"/>
</dbReference>
<dbReference type="EC" id="2.7.1.130" evidence="3 13"/>
<gene>
    <name evidence="13 15" type="primary">lpxK</name>
    <name evidence="15" type="ORF">VTAP4600_A1721</name>
</gene>
<dbReference type="PANTHER" id="PTHR42724:SF1">
    <property type="entry name" value="TETRAACYLDISACCHARIDE 4'-KINASE, MITOCHONDRIAL-RELATED"/>
    <property type="match status" value="1"/>
</dbReference>
<dbReference type="HAMAP" id="MF_00409">
    <property type="entry name" value="LpxK"/>
    <property type="match status" value="1"/>
</dbReference>
<keyword evidence="10 13" id="KW-0067">ATP-binding</keyword>
<dbReference type="SUPFAM" id="SSF52540">
    <property type="entry name" value="P-loop containing nucleoside triphosphate hydrolases"/>
    <property type="match status" value="1"/>
</dbReference>
<evidence type="ECO:0000256" key="2">
    <source>
        <dbReference type="ARBA" id="ARBA00004870"/>
    </source>
</evidence>
<dbReference type="InterPro" id="IPR003758">
    <property type="entry name" value="LpxK"/>
</dbReference>
<evidence type="ECO:0000256" key="1">
    <source>
        <dbReference type="ARBA" id="ARBA00002274"/>
    </source>
</evidence>
<dbReference type="InterPro" id="IPR027417">
    <property type="entry name" value="P-loop_NTPase"/>
</dbReference>
<evidence type="ECO:0000256" key="7">
    <source>
        <dbReference type="ARBA" id="ARBA00022679"/>
    </source>
</evidence>
<proteinExistence type="inferred from homology"/>
<keyword evidence="6 13" id="KW-0441">Lipid A biosynthesis</keyword>
<dbReference type="KEGG" id="vta:A1721"/>
<dbReference type="Proteomes" id="UP000235828">
    <property type="component" value="Chromosome A"/>
</dbReference>
<keyword evidence="14" id="KW-0472">Membrane</keyword>
<evidence type="ECO:0000256" key="14">
    <source>
        <dbReference type="SAM" id="Phobius"/>
    </source>
</evidence>
<evidence type="ECO:0000256" key="5">
    <source>
        <dbReference type="ARBA" id="ARBA00022516"/>
    </source>
</evidence>
<organism evidence="15 16">
    <name type="scientific">Vibrio tapetis subsp. tapetis</name>
    <dbReference type="NCBI Taxonomy" id="1671868"/>
    <lineage>
        <taxon>Bacteria</taxon>
        <taxon>Pseudomonadati</taxon>
        <taxon>Pseudomonadota</taxon>
        <taxon>Gammaproteobacteria</taxon>
        <taxon>Vibrionales</taxon>
        <taxon>Vibrionaceae</taxon>
        <taxon>Vibrio</taxon>
    </lineage>
</organism>
<dbReference type="UniPathway" id="UPA00359">
    <property type="reaction ID" value="UER00482"/>
</dbReference>
<evidence type="ECO:0000256" key="13">
    <source>
        <dbReference type="HAMAP-Rule" id="MF_00409"/>
    </source>
</evidence>
<evidence type="ECO:0000256" key="12">
    <source>
        <dbReference type="ARBA" id="ARBA00029757"/>
    </source>
</evidence>
<evidence type="ECO:0000256" key="9">
    <source>
        <dbReference type="ARBA" id="ARBA00022777"/>
    </source>
</evidence>
<dbReference type="PANTHER" id="PTHR42724">
    <property type="entry name" value="TETRAACYLDISACCHARIDE 4'-KINASE"/>
    <property type="match status" value="1"/>
</dbReference>
<keyword evidence="14" id="KW-1133">Transmembrane helix</keyword>
<evidence type="ECO:0000256" key="11">
    <source>
        <dbReference type="ARBA" id="ARBA00023098"/>
    </source>
</evidence>
<sequence>MVDKIWFEQHWTRWLLWPVLWPLSVLFGAISRKRRQDFQSGVKPSYRAPVPIVVVGNITAGGNGKTPVVVWLVEQLQAKGLRVGVVSRGYGGKAKHYPFVVQHDSHTSECGDEPLLIRRRTGADVVVDPNRSQAVQSLLAQADKTNPIDVVITDDGLQHYALQRDIEIVVIDGQRRFGNQKLLPLGPLREDVTRLPEVDYLITNGGVARGGEFAMQLKPSMAINLATCEQRPVSELKNLVAFAGIGHPQRFFNTLSELDAQVVKTQGFADHQAITKAQVNGLLQHGDHVIMTEKDAVKCAMFSESNWWYLPVSAQLPENAQQIIRKIIEVKEHYGSSSS</sequence>
<evidence type="ECO:0000256" key="10">
    <source>
        <dbReference type="ARBA" id="ARBA00022840"/>
    </source>
</evidence>
<dbReference type="GO" id="GO:0009244">
    <property type="term" value="P:lipopolysaccharide core region biosynthetic process"/>
    <property type="evidence" value="ECO:0007669"/>
    <property type="project" value="TreeGrafter"/>
</dbReference>
<evidence type="ECO:0000256" key="6">
    <source>
        <dbReference type="ARBA" id="ARBA00022556"/>
    </source>
</evidence>